<dbReference type="GO" id="GO:0030170">
    <property type="term" value="F:pyridoxal phosphate binding"/>
    <property type="evidence" value="ECO:0007669"/>
    <property type="project" value="InterPro"/>
</dbReference>
<name>A0A6P1SYG4_9RHOB</name>
<dbReference type="InterPro" id="IPR015421">
    <property type="entry name" value="PyrdxlP-dep_Trfase_major"/>
</dbReference>
<dbReference type="AlphaFoldDB" id="A0A6P1SYG4"/>
<evidence type="ECO:0000259" key="6">
    <source>
        <dbReference type="PROSITE" id="PS50949"/>
    </source>
</evidence>
<dbReference type="GO" id="GO:0008483">
    <property type="term" value="F:transaminase activity"/>
    <property type="evidence" value="ECO:0007669"/>
    <property type="project" value="UniProtKB-KW"/>
</dbReference>
<gene>
    <name evidence="7" type="ORF">GO499_03985</name>
</gene>
<dbReference type="InterPro" id="IPR036390">
    <property type="entry name" value="WH_DNA-bd_sf"/>
</dbReference>
<dbReference type="CDD" id="cd00609">
    <property type="entry name" value="AAT_like"/>
    <property type="match status" value="1"/>
</dbReference>
<keyword evidence="5" id="KW-0804">Transcription</keyword>
<dbReference type="EMBL" id="CP046620">
    <property type="protein sequence ID" value="QHQ34403.1"/>
    <property type="molecule type" value="Genomic_DNA"/>
</dbReference>
<evidence type="ECO:0000256" key="5">
    <source>
        <dbReference type="ARBA" id="ARBA00023163"/>
    </source>
</evidence>
<dbReference type="CDD" id="cd07377">
    <property type="entry name" value="WHTH_GntR"/>
    <property type="match status" value="1"/>
</dbReference>
<evidence type="ECO:0000256" key="3">
    <source>
        <dbReference type="ARBA" id="ARBA00023015"/>
    </source>
</evidence>
<dbReference type="InterPro" id="IPR015422">
    <property type="entry name" value="PyrdxlP-dep_Trfase_small"/>
</dbReference>
<keyword evidence="2" id="KW-0663">Pyridoxal phosphate</keyword>
<dbReference type="SMART" id="SM00345">
    <property type="entry name" value="HTH_GNTR"/>
    <property type="match status" value="1"/>
</dbReference>
<dbReference type="KEGG" id="amaq:GO499_03985"/>
<protein>
    <submittedName>
        <fullName evidence="7">Aminotransferase class I/II-fold pyridoxal phosphate-dependent enzyme</fullName>
    </submittedName>
</protein>
<evidence type="ECO:0000256" key="1">
    <source>
        <dbReference type="ARBA" id="ARBA00005384"/>
    </source>
</evidence>
<keyword evidence="7" id="KW-0808">Transferase</keyword>
<dbReference type="RefSeq" id="WP_161860974.1">
    <property type="nucleotide sequence ID" value="NZ_CP046620.1"/>
</dbReference>
<keyword evidence="3" id="KW-0805">Transcription regulation</keyword>
<keyword evidence="8" id="KW-1185">Reference proteome</keyword>
<dbReference type="Gene3D" id="3.90.1150.10">
    <property type="entry name" value="Aspartate Aminotransferase, domain 1"/>
    <property type="match status" value="1"/>
</dbReference>
<dbReference type="Gene3D" id="1.10.10.10">
    <property type="entry name" value="Winged helix-like DNA-binding domain superfamily/Winged helix DNA-binding domain"/>
    <property type="match status" value="1"/>
</dbReference>
<evidence type="ECO:0000313" key="7">
    <source>
        <dbReference type="EMBL" id="QHQ34403.1"/>
    </source>
</evidence>
<dbReference type="PANTHER" id="PTHR46577:SF1">
    <property type="entry name" value="HTH-TYPE TRANSCRIPTIONAL REGULATORY PROTEIN GABR"/>
    <property type="match status" value="1"/>
</dbReference>
<evidence type="ECO:0000256" key="2">
    <source>
        <dbReference type="ARBA" id="ARBA00022898"/>
    </source>
</evidence>
<feature type="domain" description="HTH gntR-type" evidence="6">
    <location>
        <begin position="13"/>
        <end position="81"/>
    </location>
</feature>
<dbReference type="InterPro" id="IPR051446">
    <property type="entry name" value="HTH_trans_reg/aminotransferase"/>
</dbReference>
<reference evidence="7 8" key="1">
    <citation type="submission" date="2019-12" db="EMBL/GenBank/DDBJ databases">
        <title>Complete genome sequence of Algicella marina strain 9Alg 56(T) isolated from the red alga Tichocarpus crinitus.</title>
        <authorList>
            <person name="Kim S.-G."/>
            <person name="Nedashkovskaya O.I."/>
        </authorList>
    </citation>
    <scope>NUCLEOTIDE SEQUENCE [LARGE SCALE GENOMIC DNA]</scope>
    <source>
        <strain evidence="7 8">9Alg 56</strain>
    </source>
</reference>
<dbReference type="Pfam" id="PF00392">
    <property type="entry name" value="GntR"/>
    <property type="match status" value="1"/>
</dbReference>
<comment type="similarity">
    <text evidence="1">In the C-terminal section; belongs to the class-I pyridoxal-phosphate-dependent aminotransferase family.</text>
</comment>
<evidence type="ECO:0000313" key="8">
    <source>
        <dbReference type="Proteomes" id="UP000464495"/>
    </source>
</evidence>
<dbReference type="PROSITE" id="PS50949">
    <property type="entry name" value="HTH_GNTR"/>
    <property type="match status" value="1"/>
</dbReference>
<evidence type="ECO:0000256" key="4">
    <source>
        <dbReference type="ARBA" id="ARBA00023125"/>
    </source>
</evidence>
<dbReference type="Gene3D" id="3.40.640.10">
    <property type="entry name" value="Type I PLP-dependent aspartate aminotransferase-like (Major domain)"/>
    <property type="match status" value="1"/>
</dbReference>
<keyword evidence="4" id="KW-0238">DNA-binding</keyword>
<dbReference type="GO" id="GO:0003677">
    <property type="term" value="F:DNA binding"/>
    <property type="evidence" value="ECO:0007669"/>
    <property type="project" value="UniProtKB-KW"/>
</dbReference>
<dbReference type="InterPro" id="IPR004839">
    <property type="entry name" value="Aminotransferase_I/II_large"/>
</dbReference>
<organism evidence="7 8">
    <name type="scientific">Algicella marina</name>
    <dbReference type="NCBI Taxonomy" id="2683284"/>
    <lineage>
        <taxon>Bacteria</taxon>
        <taxon>Pseudomonadati</taxon>
        <taxon>Pseudomonadota</taxon>
        <taxon>Alphaproteobacteria</taxon>
        <taxon>Rhodobacterales</taxon>
        <taxon>Paracoccaceae</taxon>
        <taxon>Algicella</taxon>
    </lineage>
</organism>
<dbReference type="PANTHER" id="PTHR46577">
    <property type="entry name" value="HTH-TYPE TRANSCRIPTIONAL REGULATORY PROTEIN GABR"/>
    <property type="match status" value="1"/>
</dbReference>
<dbReference type="GO" id="GO:0003700">
    <property type="term" value="F:DNA-binding transcription factor activity"/>
    <property type="evidence" value="ECO:0007669"/>
    <property type="project" value="InterPro"/>
</dbReference>
<keyword evidence="7" id="KW-0032">Aminotransferase</keyword>
<dbReference type="InterPro" id="IPR000524">
    <property type="entry name" value="Tscrpt_reg_HTH_GntR"/>
</dbReference>
<dbReference type="Proteomes" id="UP000464495">
    <property type="component" value="Chromosome"/>
</dbReference>
<dbReference type="Pfam" id="PF00155">
    <property type="entry name" value="Aminotran_1_2"/>
    <property type="match status" value="1"/>
</dbReference>
<dbReference type="SUPFAM" id="SSF46785">
    <property type="entry name" value="Winged helix' DNA-binding domain"/>
    <property type="match status" value="1"/>
</dbReference>
<accession>A0A6P1SYG4</accession>
<dbReference type="InterPro" id="IPR015424">
    <property type="entry name" value="PyrdxlP-dep_Trfase"/>
</dbReference>
<dbReference type="InterPro" id="IPR036388">
    <property type="entry name" value="WH-like_DNA-bd_sf"/>
</dbReference>
<proteinExistence type="inferred from homology"/>
<sequence>MTNWLPDKSELKRPRYRSLMEAIEHAIENGLLLPGDRLPTHRELAFQLQLSVQTVSRAYTRLIEAGHIVGEVGRGSFVRNPADDHALPFPAQRASDEIVDLALLKPIVGNFHRDAMQRALRQIAGDLPTDILSSFRAATIAGRHVEAVDEWLELCGVPPDDMTVIATNGSTAAMTVAMMSVARSGDLIVTEKMSHHTVPALCRSLGLRLHGLAIDEEGILPSALDAACRADSVKALYVVPDSGPVSCTMGTDRRQAIVELARQYDIAIIENDACGPLPTGGISPLSALAPERSYYFTSLTKCLLPGLRVGFLAVPHNAASTVRERHMITNWMVTPLMHEIATRWIEDGTARALLDCQRDALRERAAIAEKFLGGSNARIGNAGLQVWLPCPDIGSEARLVERSREAGILVAPGSTFSIGPLASEPGVRVSLGISDTQVLRQALRVLRSITGENALMYGPHL</sequence>
<dbReference type="SUPFAM" id="SSF53383">
    <property type="entry name" value="PLP-dependent transferases"/>
    <property type="match status" value="1"/>
</dbReference>